<accession>A0AAD6TZY7</accession>
<evidence type="ECO:0000313" key="2">
    <source>
        <dbReference type="EMBL" id="KAJ7081305.1"/>
    </source>
</evidence>
<name>A0AAD6TZY7_9AGAR</name>
<gene>
    <name evidence="2" type="ORF">B0H15DRAFT_953019</name>
</gene>
<comment type="caution">
    <text evidence="2">The sequence shown here is derived from an EMBL/GenBank/DDBJ whole genome shotgun (WGS) entry which is preliminary data.</text>
</comment>
<evidence type="ECO:0008006" key="4">
    <source>
        <dbReference type="Google" id="ProtNLM"/>
    </source>
</evidence>
<feature type="region of interest" description="Disordered" evidence="1">
    <location>
        <begin position="163"/>
        <end position="200"/>
    </location>
</feature>
<feature type="region of interest" description="Disordered" evidence="1">
    <location>
        <begin position="1"/>
        <end position="71"/>
    </location>
</feature>
<keyword evidence="3" id="KW-1185">Reference proteome</keyword>
<dbReference type="Proteomes" id="UP001222325">
    <property type="component" value="Unassembled WGS sequence"/>
</dbReference>
<reference evidence="2" key="1">
    <citation type="submission" date="2023-03" db="EMBL/GenBank/DDBJ databases">
        <title>Massive genome expansion in bonnet fungi (Mycena s.s.) driven by repeated elements and novel gene families across ecological guilds.</title>
        <authorList>
            <consortium name="Lawrence Berkeley National Laboratory"/>
            <person name="Harder C.B."/>
            <person name="Miyauchi S."/>
            <person name="Viragh M."/>
            <person name="Kuo A."/>
            <person name="Thoen E."/>
            <person name="Andreopoulos B."/>
            <person name="Lu D."/>
            <person name="Skrede I."/>
            <person name="Drula E."/>
            <person name="Henrissat B."/>
            <person name="Morin E."/>
            <person name="Kohler A."/>
            <person name="Barry K."/>
            <person name="LaButti K."/>
            <person name="Morin E."/>
            <person name="Salamov A."/>
            <person name="Lipzen A."/>
            <person name="Mereny Z."/>
            <person name="Hegedus B."/>
            <person name="Baldrian P."/>
            <person name="Stursova M."/>
            <person name="Weitz H."/>
            <person name="Taylor A."/>
            <person name="Grigoriev I.V."/>
            <person name="Nagy L.G."/>
            <person name="Martin F."/>
            <person name="Kauserud H."/>
        </authorList>
    </citation>
    <scope>NUCLEOTIDE SEQUENCE</scope>
    <source>
        <strain evidence="2">CBHHK173m</strain>
    </source>
</reference>
<feature type="region of interest" description="Disordered" evidence="1">
    <location>
        <begin position="349"/>
        <end position="396"/>
    </location>
</feature>
<sequence length="396" mass="42485">MDPISYYAEHGARVSRSQSKAKSRPSTDISTATQGPAKPATAPPLDGRPEPGNSSKPSGSDVEEDEKREPNPAELEAFVRELRVVSNADKARLVDFNKTHPVECALCLSQNVECRLSPTASRCDLCTQRHRKCSRTVVFQQWLLRQRFNISWEHAEEALKRYAPDAPGSAPRAEPDVRVSPRTPVPRVRNAPAPSNTPAVAPTTKRVVLSLPSLPDRKRRKVEVEPEAKSTAAVRPGREILPAPTGGTRKTKQALEREMRHTSPGGTRAVLAARVAATEARLDAVEARLDAPGGHRLGDATRHSVATELGRIIDKLGDDGDVQGAMQGMRALRASLLEDEDADADMAAPGEELLLGGEQDAPSELDTDTVLPEVNGNADSAPAAVVDSTTDLASSA</sequence>
<feature type="compositionally biased region" description="Low complexity" evidence="1">
    <location>
        <begin position="180"/>
        <end position="189"/>
    </location>
</feature>
<feature type="compositionally biased region" description="Polar residues" evidence="1">
    <location>
        <begin position="15"/>
        <end position="34"/>
    </location>
</feature>
<evidence type="ECO:0000256" key="1">
    <source>
        <dbReference type="SAM" id="MobiDB-lite"/>
    </source>
</evidence>
<dbReference type="AlphaFoldDB" id="A0AAD6TZY7"/>
<evidence type="ECO:0000313" key="3">
    <source>
        <dbReference type="Proteomes" id="UP001222325"/>
    </source>
</evidence>
<organism evidence="2 3">
    <name type="scientific">Mycena belliarum</name>
    <dbReference type="NCBI Taxonomy" id="1033014"/>
    <lineage>
        <taxon>Eukaryota</taxon>
        <taxon>Fungi</taxon>
        <taxon>Dikarya</taxon>
        <taxon>Basidiomycota</taxon>
        <taxon>Agaricomycotina</taxon>
        <taxon>Agaricomycetes</taxon>
        <taxon>Agaricomycetidae</taxon>
        <taxon>Agaricales</taxon>
        <taxon>Marasmiineae</taxon>
        <taxon>Mycenaceae</taxon>
        <taxon>Mycena</taxon>
    </lineage>
</organism>
<dbReference type="EMBL" id="JARJCN010000050">
    <property type="protein sequence ID" value="KAJ7081305.1"/>
    <property type="molecule type" value="Genomic_DNA"/>
</dbReference>
<feature type="region of interest" description="Disordered" evidence="1">
    <location>
        <begin position="238"/>
        <end position="264"/>
    </location>
</feature>
<feature type="compositionally biased region" description="Polar residues" evidence="1">
    <location>
        <begin position="387"/>
        <end position="396"/>
    </location>
</feature>
<protein>
    <recommendedName>
        <fullName evidence="4">Zn(2)-C6 fungal-type domain-containing protein</fullName>
    </recommendedName>
</protein>
<proteinExistence type="predicted"/>